<evidence type="ECO:0000256" key="5">
    <source>
        <dbReference type="RuleBase" id="RU003560"/>
    </source>
</evidence>
<proteinExistence type="inferred from homology"/>
<dbReference type="InterPro" id="IPR015422">
    <property type="entry name" value="PyrdxlP-dep_Trfase_small"/>
</dbReference>
<evidence type="ECO:0000313" key="6">
    <source>
        <dbReference type="EMBL" id="MEK9499886.1"/>
    </source>
</evidence>
<dbReference type="PANTHER" id="PTHR11986:SF79">
    <property type="entry name" value="ACETYLORNITHINE AMINOTRANSFERASE, MITOCHONDRIAL"/>
    <property type="match status" value="1"/>
</dbReference>
<reference evidence="6 7" key="1">
    <citation type="submission" date="2024-02" db="EMBL/GenBank/DDBJ databases">
        <title>A novel Gemmatimonadota bacterium.</title>
        <authorList>
            <person name="Du Z.-J."/>
            <person name="Ye Y.-Q."/>
        </authorList>
    </citation>
    <scope>NUCLEOTIDE SEQUENCE [LARGE SCALE GENOMIC DNA]</scope>
    <source>
        <strain evidence="6 7">DH-20</strain>
    </source>
</reference>
<accession>A0ABU9E595</accession>
<dbReference type="InterPro" id="IPR015424">
    <property type="entry name" value="PyrdxlP-dep_Trfase"/>
</dbReference>
<dbReference type="Pfam" id="PF00202">
    <property type="entry name" value="Aminotran_3"/>
    <property type="match status" value="1"/>
</dbReference>
<dbReference type="EMBL" id="JBBHLI010000001">
    <property type="protein sequence ID" value="MEK9499886.1"/>
    <property type="molecule type" value="Genomic_DNA"/>
</dbReference>
<dbReference type="Gene3D" id="3.40.640.10">
    <property type="entry name" value="Type I PLP-dependent aspartate aminotransferase-like (Major domain)"/>
    <property type="match status" value="1"/>
</dbReference>
<evidence type="ECO:0000256" key="3">
    <source>
        <dbReference type="ARBA" id="ARBA00022679"/>
    </source>
</evidence>
<protein>
    <submittedName>
        <fullName evidence="6">Aminotransferase class III-fold pyridoxal phosphate-dependent enzyme</fullName>
    </submittedName>
</protein>
<dbReference type="PANTHER" id="PTHR11986">
    <property type="entry name" value="AMINOTRANSFERASE CLASS III"/>
    <property type="match status" value="1"/>
</dbReference>
<organism evidence="6 7">
    <name type="scientific">Gaopeijia maritima</name>
    <dbReference type="NCBI Taxonomy" id="3119007"/>
    <lineage>
        <taxon>Bacteria</taxon>
        <taxon>Pseudomonadati</taxon>
        <taxon>Gemmatimonadota</taxon>
        <taxon>Longimicrobiia</taxon>
        <taxon>Gaopeijiales</taxon>
        <taxon>Gaopeijiaceae</taxon>
        <taxon>Gaopeijia</taxon>
    </lineage>
</organism>
<keyword evidence="7" id="KW-1185">Reference proteome</keyword>
<dbReference type="GO" id="GO:0008483">
    <property type="term" value="F:transaminase activity"/>
    <property type="evidence" value="ECO:0007669"/>
    <property type="project" value="UniProtKB-KW"/>
</dbReference>
<dbReference type="Proteomes" id="UP001484239">
    <property type="component" value="Unassembled WGS sequence"/>
</dbReference>
<dbReference type="SUPFAM" id="SSF53383">
    <property type="entry name" value="PLP-dependent transferases"/>
    <property type="match status" value="1"/>
</dbReference>
<comment type="caution">
    <text evidence="6">The sequence shown here is derived from an EMBL/GenBank/DDBJ whole genome shotgun (WGS) entry which is preliminary data.</text>
</comment>
<keyword evidence="4 5" id="KW-0663">Pyridoxal phosphate</keyword>
<comment type="cofactor">
    <cofactor evidence="1">
        <name>pyridoxal 5'-phosphate</name>
        <dbReference type="ChEBI" id="CHEBI:597326"/>
    </cofactor>
</comment>
<keyword evidence="3" id="KW-0808">Transferase</keyword>
<keyword evidence="2 6" id="KW-0032">Aminotransferase</keyword>
<dbReference type="InterPro" id="IPR005814">
    <property type="entry name" value="Aminotrans_3"/>
</dbReference>
<dbReference type="CDD" id="cd00610">
    <property type="entry name" value="OAT_like"/>
    <property type="match status" value="1"/>
</dbReference>
<dbReference type="Gene3D" id="3.90.1150.10">
    <property type="entry name" value="Aspartate Aminotransferase, domain 1"/>
    <property type="match status" value="1"/>
</dbReference>
<comment type="similarity">
    <text evidence="5">Belongs to the class-III pyridoxal-phosphate-dependent aminotransferase family.</text>
</comment>
<dbReference type="InterPro" id="IPR015421">
    <property type="entry name" value="PyrdxlP-dep_Trfase_major"/>
</dbReference>
<evidence type="ECO:0000256" key="4">
    <source>
        <dbReference type="ARBA" id="ARBA00022898"/>
    </source>
</evidence>
<sequence>MSLITLDEALDLPLERANALFETHLNRYLLRVFKILGFSEMDIVGAEGTVIHLRDGRRILDFSGGIGICGVGHNHPRVLAAERACQERKVIDLLRLAPHPLQGALAHNIAQCLPAPLDVSFFTVSGAEAVEGAMKLCERIQGPKGKTKFIAMQGAFHGKLHGSLSITTASRFQEGFIMGVPPEHVVTVPYGDAAAVAAAIRDATTDGANDIIAVIVEPIRGEACEVPPVGYLTEIARICRENDVMTIFDEVKTGMGRTGRFAAFMHEDVVPDVTTLAKSLGGAKRAVGAMVTSQENWDKAYGRVKDCTLHSTGFGGLGSTMAVALETINIMHDEGLIERCAELGEYFGGRLRALQERHPKTVAEVRGRGLFQALRFRFKETFAARVAGITGNEIFRSYQSVMIGALSRELYTRHDVLTHFQPGALDILHFMPPLVVEKEEIDRVVDALDDILTRGMTDATVRFVTANARRVMGL</sequence>
<name>A0ABU9E595_9BACT</name>
<dbReference type="RefSeq" id="WP_405277985.1">
    <property type="nucleotide sequence ID" value="NZ_CP144380.1"/>
</dbReference>
<evidence type="ECO:0000256" key="1">
    <source>
        <dbReference type="ARBA" id="ARBA00001933"/>
    </source>
</evidence>
<dbReference type="InterPro" id="IPR050103">
    <property type="entry name" value="Class-III_PLP-dep_AT"/>
</dbReference>
<gene>
    <name evidence="6" type="ORF">WI372_02680</name>
</gene>
<evidence type="ECO:0000313" key="7">
    <source>
        <dbReference type="Proteomes" id="UP001484239"/>
    </source>
</evidence>
<dbReference type="PIRSF" id="PIRSF000521">
    <property type="entry name" value="Transaminase_4ab_Lys_Orn"/>
    <property type="match status" value="1"/>
</dbReference>
<evidence type="ECO:0000256" key="2">
    <source>
        <dbReference type="ARBA" id="ARBA00022576"/>
    </source>
</evidence>